<dbReference type="EMBL" id="BAABLK010000022">
    <property type="protein sequence ID" value="GAA5226546.1"/>
    <property type="molecule type" value="Genomic_DNA"/>
</dbReference>
<reference evidence="3" key="1">
    <citation type="journal article" date="2019" name="Int. J. Syst. Evol. Microbiol.">
        <title>The Global Catalogue of Microorganisms (GCM) 10K type strain sequencing project: providing services to taxonomists for standard genome sequencing and annotation.</title>
        <authorList>
            <consortium name="The Broad Institute Genomics Platform"/>
            <consortium name="The Broad Institute Genome Sequencing Center for Infectious Disease"/>
            <person name="Wu L."/>
            <person name="Ma J."/>
        </authorList>
    </citation>
    <scope>NUCLEOTIDE SEQUENCE [LARGE SCALE GENOMIC DNA]</scope>
    <source>
        <strain evidence="3">JCM 18952</strain>
    </source>
</reference>
<accession>A0ABP9TK79</accession>
<protein>
    <submittedName>
        <fullName evidence="2">Uncharacterized protein</fullName>
    </submittedName>
</protein>
<comment type="caution">
    <text evidence="2">The sequence shown here is derived from an EMBL/GenBank/DDBJ whole genome shotgun (WGS) entry which is preliminary data.</text>
</comment>
<dbReference type="Proteomes" id="UP001501257">
    <property type="component" value="Unassembled WGS sequence"/>
</dbReference>
<proteinExistence type="predicted"/>
<sequence>MAKYGRSGAIAPATKAIGTKGSRRKGRTAAGWARVKGKRILGTMRRIPRSNGFLLRMGPASSLSLFSYRVPTGYWPAAAGPTLPGRPCLAEISGTGPIFPGEDQGFP</sequence>
<keyword evidence="3" id="KW-1185">Reference proteome</keyword>
<feature type="region of interest" description="Disordered" evidence="1">
    <location>
        <begin position="1"/>
        <end position="29"/>
    </location>
</feature>
<gene>
    <name evidence="2" type="ORF">GCM10025778_10790</name>
</gene>
<evidence type="ECO:0000256" key="1">
    <source>
        <dbReference type="SAM" id="MobiDB-lite"/>
    </source>
</evidence>
<evidence type="ECO:0000313" key="2">
    <source>
        <dbReference type="EMBL" id="GAA5226546.1"/>
    </source>
</evidence>
<name>A0ABP9TK79_9MICC</name>
<evidence type="ECO:0000313" key="3">
    <source>
        <dbReference type="Proteomes" id="UP001501257"/>
    </source>
</evidence>
<organism evidence="2 3">
    <name type="scientific">Paeniglutamicibacter antarcticus</name>
    <dbReference type="NCBI Taxonomy" id="494023"/>
    <lineage>
        <taxon>Bacteria</taxon>
        <taxon>Bacillati</taxon>
        <taxon>Actinomycetota</taxon>
        <taxon>Actinomycetes</taxon>
        <taxon>Micrococcales</taxon>
        <taxon>Micrococcaceae</taxon>
        <taxon>Paeniglutamicibacter</taxon>
    </lineage>
</organism>